<dbReference type="GO" id="GO:0000028">
    <property type="term" value="P:ribosomal small subunit assembly"/>
    <property type="evidence" value="ECO:0007669"/>
    <property type="project" value="TreeGrafter"/>
</dbReference>
<dbReference type="InterPro" id="IPR011047">
    <property type="entry name" value="Quinoprotein_ADH-like_sf"/>
</dbReference>
<feature type="repeat" description="WD" evidence="7">
    <location>
        <begin position="1283"/>
        <end position="1324"/>
    </location>
</feature>
<dbReference type="SUPFAM" id="SSF48371">
    <property type="entry name" value="ARM repeat"/>
    <property type="match status" value="3"/>
</dbReference>
<evidence type="ECO:0000259" key="9">
    <source>
        <dbReference type="PROSITE" id="PS51363"/>
    </source>
</evidence>
<dbReference type="InterPro" id="IPR036322">
    <property type="entry name" value="WD40_repeat_dom_sf"/>
</dbReference>
<dbReference type="GO" id="GO:0003723">
    <property type="term" value="F:RNA binding"/>
    <property type="evidence" value="ECO:0007669"/>
    <property type="project" value="InterPro"/>
</dbReference>
<sequence>MPSRDDIRSLSTEQRWIPPSTVRRDALTPESRNDLIFRKVRGILNKLTPEKFAKLSNDLLNVELNSHVILKGVIFLIFEKALDEPKYSSMYARLCKQLSDEAANFEPRKPIDESQKGQSTFRVLLLNKCKSEFENRSKASEAFENQDELGPEEEERRQVAKRKMLGNIKFIGELGKLGIVSEPILHRCIQQLLEKKRRGGSRGDAAEDIECLCQIMRTCGRILDSDKGRGLMDQYFKRMNSLAESRDLPLRIKFMLRDVIELRRDDWKPRKATSTEGPMPINQIRNDNEEPSRGNGFHRGREDRLGAEFLRKMGRGGLDVEMMGSIPLTSPSFGMPPPPFSPNGFAGTPGVGYGRHNQRNQPGGGYYPNQSRHQNNYEGKRNQPQHNLPQNFNNNSNKEQLRFNKNKMLIGGHPEEVSLRPSANSMMFKQTNINLNLPLNNDLFPGRGSDMPLLRTTALKPSSPLLHKETPPAIVIKQGPVDKREKARDRKDKGPTREEVLKKVNALMDDLASHTNVQDTLTAFKDLKIPERFLRHAICTMYSNTLDRGDSERELAAKLVAELKKENLLTLQQVNEGWKELVASISEKESTVPLVASHVALLTAKAIVDNLIQLTDLASETENGRHHPLFLLTLQQLHKTQGKARLTQIFNDSKVDLISQLPEAEKTKERLGEILEDRELTFLYPLLRIQGDMWRQLEADPAPNALYKWIKEKLDPQHHSDPAFINAMMNVLFKYITGETTLAPGVDPTVNPDKQLQEKESALLQKYARFIRTFLTTIDSQVTALHALQVFCFSHNFPKGLLLRWFIALYNLEVIEEEAYHKWRDTVTDAYPGKGKALFQIFFDINKGKMKFSYKFSNLLGTVYRKGDLHFTPDGSSVISPVGNRITIFDLKNNKSMTLPVESRFNYTTIDVSPNGNILVAINTDGEAHIISLISKVILHKYRFKGHPKRVKFSPDGKHFAVCKGGGVFIFNAPGLQTGDYNPFIMEHAFHGATAETTCVSWSFDSKLLAVGSKDTTVKIYSLQKWANVRWITLGGHSDVIVACFFEAKQYDMYTISKNGRVCVWECTLEPDDLIEWEPPSKKEKPKDSDSEDDIDVDKIIEKTEKQKAYAEKKLLDSDDLPQNDIEEVSKEKDKKIKMLGYKKQATFYLADEVHKQSKDAKLTTAAYHQDTHILVIGFSNGSFFLYEMPHANLIHSLSISRQRISSIALNSTGDWIAIGCSHAGQLLVWEWQSETYAMKQQGHRTNMNCLAYSPDGQYIITGGDDGKVKLWNTLTGFCTLTFHEHTSSISSVLFSHNRKFVASASLDGTVRAYDLARYRNFRTLTSPRPVQFSCLAIDASDEFIAAGGQDFFDVYLWSMKLGTLLEILSGHEGPIASLAFNPNPASTELVSASWDKTLKIWNAIENGSAHETVRLTADALCVTYKPSGEEVAVATLDGQIIFFECKTARQIGFIEGRTDLGAGRSKTDLITAKKNLQSKAFTTLCYSADGTCILAGGHSKNVCIYNVKESILLKKYEITQNRSLNGVDDVINRKYMSEFGNKALIEHREGGNISLRLPGVRSGDMASRRVKLEVRVLCLQFSPTGQAWAAATTEGLLIYSLDIGLMFDPFQLELGITPDTVRETLDKHDYAKVELTTTNMSDVYIEKLLKFIASEFESTRHIHFYLLWVEIILTKYGSRINTALQMPVLLMLQKNMQKKYDDLSKISDFNQYTISYILRIGDLKSRKKRNASKLSTIKIDDESDFSIEEIDTD</sequence>
<evidence type="ECO:0000256" key="3">
    <source>
        <dbReference type="ARBA" id="ARBA00022553"/>
    </source>
</evidence>
<evidence type="ECO:0000256" key="8">
    <source>
        <dbReference type="SAM" id="MobiDB-lite"/>
    </source>
</evidence>
<feature type="region of interest" description="Disordered" evidence="8">
    <location>
        <begin position="329"/>
        <end position="397"/>
    </location>
</feature>
<keyword evidence="5" id="KW-0677">Repeat</keyword>
<feature type="non-terminal residue" evidence="11">
    <location>
        <position position="1"/>
    </location>
</feature>
<keyword evidence="4 7" id="KW-0853">WD repeat</keyword>
<feature type="compositionally biased region" description="Basic and acidic residues" evidence="8">
    <location>
        <begin position="480"/>
        <end position="496"/>
    </location>
</feature>
<dbReference type="SUPFAM" id="SSF69322">
    <property type="entry name" value="Tricorn protease domain 2"/>
    <property type="match status" value="1"/>
</dbReference>
<dbReference type="GO" id="GO:0034388">
    <property type="term" value="C:Pwp2p-containing subcomplex of 90S preribosome"/>
    <property type="evidence" value="ECO:0007669"/>
    <property type="project" value="TreeGrafter"/>
</dbReference>
<dbReference type="OrthoDB" id="3142434at2759"/>
<comment type="subcellular location">
    <subcellularLocation>
        <location evidence="1">Nucleus</location>
        <location evidence="1">Nucleolus</location>
    </subcellularLocation>
</comment>
<dbReference type="Pfam" id="PF02847">
    <property type="entry name" value="MA3"/>
    <property type="match status" value="1"/>
</dbReference>
<dbReference type="SMART" id="SM00515">
    <property type="entry name" value="eIF5C"/>
    <property type="match status" value="1"/>
</dbReference>
<dbReference type="InterPro" id="IPR016024">
    <property type="entry name" value="ARM-type_fold"/>
</dbReference>
<dbReference type="SMART" id="SM00544">
    <property type="entry name" value="MA3"/>
    <property type="match status" value="1"/>
</dbReference>
<dbReference type="InterPro" id="IPR027145">
    <property type="entry name" value="PWP2"/>
</dbReference>
<feature type="domain" description="W2" evidence="9">
    <location>
        <begin position="672"/>
        <end position="858"/>
    </location>
</feature>
<dbReference type="InterPro" id="IPR001680">
    <property type="entry name" value="WD40_rpt"/>
</dbReference>
<feature type="region of interest" description="Disordered" evidence="8">
    <location>
        <begin position="270"/>
        <end position="303"/>
    </location>
</feature>
<keyword evidence="12" id="KW-1185">Reference proteome</keyword>
<comment type="caution">
    <text evidence="11">The sequence shown here is derived from an EMBL/GenBank/DDBJ whole genome shotgun (WGS) entry which is preliminary data.</text>
</comment>
<dbReference type="Pfam" id="PF02854">
    <property type="entry name" value="MIF4G"/>
    <property type="match status" value="1"/>
</dbReference>
<dbReference type="PROSITE" id="PS50294">
    <property type="entry name" value="WD_REPEATS_REGION"/>
    <property type="match status" value="3"/>
</dbReference>
<dbReference type="SUPFAM" id="SSF50998">
    <property type="entry name" value="Quinoprotein alcohol dehydrogenase-like"/>
    <property type="match status" value="1"/>
</dbReference>
<dbReference type="Proteomes" id="UP000670152">
    <property type="component" value="Unassembled WGS sequence"/>
</dbReference>
<feature type="repeat" description="WD" evidence="7">
    <location>
        <begin position="990"/>
        <end position="1024"/>
    </location>
</feature>
<accession>A0A836K516</accession>
<feature type="repeat" description="WD" evidence="7">
    <location>
        <begin position="1241"/>
        <end position="1282"/>
    </location>
</feature>
<protein>
    <submittedName>
        <fullName evidence="11">PWP2 protein</fullName>
    </submittedName>
</protein>
<dbReference type="Gene3D" id="2.130.10.10">
    <property type="entry name" value="YVTN repeat-like/Quinoprotein amine dehydrogenase"/>
    <property type="match status" value="3"/>
</dbReference>
<keyword evidence="6" id="KW-0539">Nucleus</keyword>
<feature type="non-terminal residue" evidence="11">
    <location>
        <position position="1754"/>
    </location>
</feature>
<dbReference type="SUPFAM" id="SSF50978">
    <property type="entry name" value="WD40 repeat-like"/>
    <property type="match status" value="1"/>
</dbReference>
<gene>
    <name evidence="11" type="primary">Pwp2</name>
    <name evidence="11" type="ORF">G6Z77_0014233</name>
</gene>
<reference evidence="11 12" key="1">
    <citation type="submission" date="2020-02" db="EMBL/GenBank/DDBJ databases">
        <title>Relaxed selection underlies rapid genomic changes in the transitions from sociality to social parasitism in ants.</title>
        <authorList>
            <person name="Bi X."/>
        </authorList>
    </citation>
    <scope>NUCLEOTIDE SEQUENCE [LARGE SCALE GENOMIC DNA]</scope>
    <source>
        <strain evidence="11">BGI-DK2014b</strain>
        <tissue evidence="11">Whole body</tissue>
    </source>
</reference>
<dbReference type="GO" id="GO:0032040">
    <property type="term" value="C:small-subunit processome"/>
    <property type="evidence" value="ECO:0007669"/>
    <property type="project" value="TreeGrafter"/>
</dbReference>
<evidence type="ECO:0000259" key="10">
    <source>
        <dbReference type="PROSITE" id="PS51366"/>
    </source>
</evidence>
<feature type="region of interest" description="Disordered" evidence="8">
    <location>
        <begin position="477"/>
        <end position="496"/>
    </location>
</feature>
<evidence type="ECO:0000256" key="5">
    <source>
        <dbReference type="ARBA" id="ARBA00022737"/>
    </source>
</evidence>
<dbReference type="Pfam" id="PF00400">
    <property type="entry name" value="WD40"/>
    <property type="match status" value="4"/>
</dbReference>
<feature type="domain" description="MI" evidence="10">
    <location>
        <begin position="499"/>
        <end position="622"/>
    </location>
</feature>
<dbReference type="EMBL" id="JAANIB010001622">
    <property type="protein sequence ID" value="KAG5343389.1"/>
    <property type="molecule type" value="Genomic_DNA"/>
</dbReference>
<comment type="similarity">
    <text evidence="2">Belongs to the WD repeat PWP2 family.</text>
</comment>
<feature type="region of interest" description="Disordered" evidence="8">
    <location>
        <begin position="1076"/>
        <end position="1098"/>
    </location>
</feature>
<dbReference type="Pfam" id="PF04003">
    <property type="entry name" value="Utp12"/>
    <property type="match status" value="1"/>
</dbReference>
<dbReference type="SMART" id="SM00543">
    <property type="entry name" value="MIF4G"/>
    <property type="match status" value="1"/>
</dbReference>
<dbReference type="PROSITE" id="PS51363">
    <property type="entry name" value="W2"/>
    <property type="match status" value="1"/>
</dbReference>
<evidence type="ECO:0000313" key="11">
    <source>
        <dbReference type="EMBL" id="KAG5343389.1"/>
    </source>
</evidence>
<feature type="repeat" description="WD" evidence="7">
    <location>
        <begin position="1369"/>
        <end position="1403"/>
    </location>
</feature>
<dbReference type="InterPro" id="IPR015943">
    <property type="entry name" value="WD40/YVTN_repeat-like_dom_sf"/>
</dbReference>
<dbReference type="PROSITE" id="PS50082">
    <property type="entry name" value="WD_REPEATS_2"/>
    <property type="match status" value="4"/>
</dbReference>
<feature type="compositionally biased region" description="Basic and acidic residues" evidence="8">
    <location>
        <begin position="1079"/>
        <end position="1089"/>
    </location>
</feature>
<dbReference type="Pfam" id="PF02020">
    <property type="entry name" value="W2"/>
    <property type="match status" value="1"/>
</dbReference>
<dbReference type="InterPro" id="IPR003307">
    <property type="entry name" value="W2_domain"/>
</dbReference>
<dbReference type="InterPro" id="IPR003891">
    <property type="entry name" value="Initiation_fac_eIF4g_MI"/>
</dbReference>
<organism evidence="11 12">
    <name type="scientific">Acromyrmex heyeri</name>
    <dbReference type="NCBI Taxonomy" id="230685"/>
    <lineage>
        <taxon>Eukaryota</taxon>
        <taxon>Metazoa</taxon>
        <taxon>Ecdysozoa</taxon>
        <taxon>Arthropoda</taxon>
        <taxon>Hexapoda</taxon>
        <taxon>Insecta</taxon>
        <taxon>Pterygota</taxon>
        <taxon>Neoptera</taxon>
        <taxon>Endopterygota</taxon>
        <taxon>Hymenoptera</taxon>
        <taxon>Apocrita</taxon>
        <taxon>Aculeata</taxon>
        <taxon>Formicoidea</taxon>
        <taxon>Formicidae</taxon>
        <taxon>Myrmicinae</taxon>
        <taxon>Acromyrmex</taxon>
    </lineage>
</organism>
<dbReference type="PROSITE" id="PS51366">
    <property type="entry name" value="MI"/>
    <property type="match status" value="1"/>
</dbReference>
<dbReference type="CDD" id="cd11559">
    <property type="entry name" value="W2_eIF4G1_like"/>
    <property type="match status" value="1"/>
</dbReference>
<evidence type="ECO:0000256" key="6">
    <source>
        <dbReference type="ARBA" id="ARBA00023242"/>
    </source>
</evidence>
<evidence type="ECO:0000256" key="7">
    <source>
        <dbReference type="PROSITE-ProRule" id="PRU00221"/>
    </source>
</evidence>
<dbReference type="InterPro" id="IPR007148">
    <property type="entry name" value="SSU_processome_Utp12"/>
</dbReference>
<dbReference type="SMART" id="SM00320">
    <property type="entry name" value="WD40"/>
    <property type="match status" value="13"/>
</dbReference>
<keyword evidence="3" id="KW-0597">Phosphoprotein</keyword>
<dbReference type="Gene3D" id="1.25.40.180">
    <property type="match status" value="3"/>
</dbReference>
<dbReference type="GO" id="GO:0000462">
    <property type="term" value="P:maturation of SSU-rRNA from tricistronic rRNA transcript (SSU-rRNA, 5.8S rRNA, LSU-rRNA)"/>
    <property type="evidence" value="ECO:0007669"/>
    <property type="project" value="TreeGrafter"/>
</dbReference>
<dbReference type="PANTHER" id="PTHR19858">
    <property type="entry name" value="WD40 REPEAT PROTEIN"/>
    <property type="match status" value="1"/>
</dbReference>
<evidence type="ECO:0000256" key="1">
    <source>
        <dbReference type="ARBA" id="ARBA00004604"/>
    </source>
</evidence>
<feature type="compositionally biased region" description="Polar residues" evidence="8">
    <location>
        <begin position="368"/>
        <end position="397"/>
    </location>
</feature>
<dbReference type="CDD" id="cd00200">
    <property type="entry name" value="WD40"/>
    <property type="match status" value="1"/>
</dbReference>
<proteinExistence type="inferred from homology"/>
<name>A0A836K516_9HYME</name>
<dbReference type="PANTHER" id="PTHR19858:SF0">
    <property type="entry name" value="PERIODIC TRYPTOPHAN PROTEIN 2 HOMOLOG"/>
    <property type="match status" value="1"/>
</dbReference>
<evidence type="ECO:0000256" key="2">
    <source>
        <dbReference type="ARBA" id="ARBA00010226"/>
    </source>
</evidence>
<evidence type="ECO:0000313" key="12">
    <source>
        <dbReference type="Proteomes" id="UP000670152"/>
    </source>
</evidence>
<dbReference type="InterPro" id="IPR003890">
    <property type="entry name" value="MIF4G-like_typ-3"/>
</dbReference>
<evidence type="ECO:0000256" key="4">
    <source>
        <dbReference type="ARBA" id="ARBA00022574"/>
    </source>
</evidence>